<keyword evidence="3" id="KW-0560">Oxidoreductase</keyword>
<sequence>MTATTVHTVPAAEPVTTETFREIALSDDVRDLLGDQLRRLPDPNIDIDHSTARLLQIFSTLPTALLQQVLDFGRHIDTPGVTLISNLPVDAELPDTPSDGGPSREKKSYVAEGVLLGLSGLLGEPMGVLTEKAGQLVHDVIPVAGGAMTQTNQGSEAFLNFHSDIMHDVIGRYDVANPDFLVLSCLRADHEGVAGTFYADARDISAALPPEVLDTLRSPLFRLNAPGSYVRDVAGGQEVLSEPVPMISGHQDFPEIAISANGVHPLTSGGREALETLQQVCRQVAHSVNLAPGQALLINNRKGVHARSAFTARYDGRDRWLQRTYVRRSLWNVRYRVTEGNRRVHY</sequence>
<dbReference type="AlphaFoldDB" id="A0A918MTN7"/>
<organism evidence="7 8">
    <name type="scientific">Streptomyces lucensis JCM 4490</name>
    <dbReference type="NCBI Taxonomy" id="1306176"/>
    <lineage>
        <taxon>Bacteria</taxon>
        <taxon>Bacillati</taxon>
        <taxon>Actinomycetota</taxon>
        <taxon>Actinomycetes</taxon>
        <taxon>Kitasatosporales</taxon>
        <taxon>Streptomycetaceae</taxon>
        <taxon>Streptomyces</taxon>
    </lineage>
</organism>
<protein>
    <submittedName>
        <fullName evidence="7">L-asparagine oxygenase</fullName>
    </submittedName>
</protein>
<evidence type="ECO:0000256" key="3">
    <source>
        <dbReference type="ARBA" id="ARBA00023002"/>
    </source>
</evidence>
<dbReference type="InterPro" id="IPR042098">
    <property type="entry name" value="TauD-like_sf"/>
</dbReference>
<evidence type="ECO:0000256" key="4">
    <source>
        <dbReference type="ARBA" id="ARBA00023004"/>
    </source>
</evidence>
<evidence type="ECO:0000256" key="1">
    <source>
        <dbReference type="ARBA" id="ARBA00008425"/>
    </source>
</evidence>
<evidence type="ECO:0000259" key="6">
    <source>
        <dbReference type="Pfam" id="PF02668"/>
    </source>
</evidence>
<comment type="caution">
    <text evidence="7">The sequence shown here is derived from an EMBL/GenBank/DDBJ whole genome shotgun (WGS) entry which is preliminary data.</text>
</comment>
<feature type="binding site" evidence="5">
    <location>
        <position position="305"/>
    </location>
    <ligand>
        <name>Fe cation</name>
        <dbReference type="ChEBI" id="CHEBI:24875"/>
    </ligand>
</feature>
<evidence type="ECO:0000256" key="5">
    <source>
        <dbReference type="PIRSR" id="PIRSR019543-2"/>
    </source>
</evidence>
<dbReference type="PIRSF" id="PIRSF019543">
    <property type="entry name" value="Clavaminate_syn"/>
    <property type="match status" value="1"/>
</dbReference>
<reference evidence="7 8" key="1">
    <citation type="journal article" date="2014" name="Int. J. Syst. Evol. Microbiol.">
        <title>Complete genome sequence of Corynebacterium casei LMG S-19264T (=DSM 44701T), isolated from a smear-ripened cheese.</title>
        <authorList>
            <consortium name="US DOE Joint Genome Institute (JGI-PGF)"/>
            <person name="Walter F."/>
            <person name="Albersmeier A."/>
            <person name="Kalinowski J."/>
            <person name="Ruckert C."/>
        </authorList>
    </citation>
    <scope>NUCLEOTIDE SEQUENCE [LARGE SCALE GENOMIC DNA]</scope>
    <source>
        <strain evidence="7 8">JCM 4490</strain>
    </source>
</reference>
<evidence type="ECO:0000313" key="8">
    <source>
        <dbReference type="Proteomes" id="UP000620224"/>
    </source>
</evidence>
<dbReference type="InterPro" id="IPR014503">
    <property type="entry name" value="Clavaminate_syn-like"/>
</dbReference>
<evidence type="ECO:0000313" key="7">
    <source>
        <dbReference type="EMBL" id="GGW69678.1"/>
    </source>
</evidence>
<feature type="domain" description="TauD/TfdA-like" evidence="6">
    <location>
        <begin position="108"/>
        <end position="325"/>
    </location>
</feature>
<proteinExistence type="inferred from homology"/>
<keyword evidence="8" id="KW-1185">Reference proteome</keyword>
<gene>
    <name evidence="7" type="ORF">GCM10010503_53750</name>
</gene>
<evidence type="ECO:0000256" key="2">
    <source>
        <dbReference type="ARBA" id="ARBA00022723"/>
    </source>
</evidence>
<comment type="similarity">
    <text evidence="1">Belongs to the clavaminate synthase family.</text>
</comment>
<dbReference type="InterPro" id="IPR003819">
    <property type="entry name" value="TauD/TfdA-like"/>
</dbReference>
<dbReference type="GO" id="GO:0005506">
    <property type="term" value="F:iron ion binding"/>
    <property type="evidence" value="ECO:0007669"/>
    <property type="project" value="InterPro"/>
</dbReference>
<name>A0A918MTN7_9ACTN</name>
<dbReference type="SUPFAM" id="SSF51197">
    <property type="entry name" value="Clavaminate synthase-like"/>
    <property type="match status" value="1"/>
</dbReference>
<dbReference type="EMBL" id="BMUE01000013">
    <property type="protein sequence ID" value="GGW69678.1"/>
    <property type="molecule type" value="Genomic_DNA"/>
</dbReference>
<dbReference type="GO" id="GO:0016491">
    <property type="term" value="F:oxidoreductase activity"/>
    <property type="evidence" value="ECO:0007669"/>
    <property type="project" value="UniProtKB-KW"/>
</dbReference>
<keyword evidence="4 5" id="KW-0408">Iron</keyword>
<dbReference type="Proteomes" id="UP000620224">
    <property type="component" value="Unassembled WGS sequence"/>
</dbReference>
<accession>A0A918MTN7</accession>
<dbReference type="Pfam" id="PF02668">
    <property type="entry name" value="TauD"/>
    <property type="match status" value="1"/>
</dbReference>
<dbReference type="Gene3D" id="3.60.130.10">
    <property type="entry name" value="Clavaminate synthase-like"/>
    <property type="match status" value="1"/>
</dbReference>
<keyword evidence="2 5" id="KW-0479">Metal-binding</keyword>
<dbReference type="RefSeq" id="WP_190017931.1">
    <property type="nucleotide sequence ID" value="NZ_BMUE01000013.1"/>
</dbReference>